<sequence>MSHQQHAGAFSAGSPSPIDIPRNWTFEKAEIAAAFDRHVREQLPWYDLATGAIAHIARHYIPTGGLVYDIGASTGNIGRALSETLKDRRARLVAIEAAAEMVVRYDGPGEVMQADAMAFDFEPFDLGVCFLLLMFLPVSRRAAFVQKLRQRIKPGGALIVFDKCEAATGYPATVLWRLTLAGKVSAGVDPAEIVAKELSLGGVQRPITADIVGGDAIEWFRFGEFAGWLLEGVTADHGAAPG</sequence>
<dbReference type="InterPro" id="IPR029063">
    <property type="entry name" value="SAM-dependent_MTases_sf"/>
</dbReference>
<comment type="caution">
    <text evidence="2">The sequence shown here is derived from an EMBL/GenBank/DDBJ whole genome shotgun (WGS) entry which is preliminary data.</text>
</comment>
<gene>
    <name evidence="2" type="ORF">ACFPMG_24150</name>
</gene>
<name>A0ABW0GD83_9PROT</name>
<dbReference type="GO" id="GO:0008168">
    <property type="term" value="F:methyltransferase activity"/>
    <property type="evidence" value="ECO:0007669"/>
    <property type="project" value="UniProtKB-KW"/>
</dbReference>
<dbReference type="InterPro" id="IPR041698">
    <property type="entry name" value="Methyltransf_25"/>
</dbReference>
<evidence type="ECO:0000259" key="1">
    <source>
        <dbReference type="Pfam" id="PF13649"/>
    </source>
</evidence>
<dbReference type="Pfam" id="PF13649">
    <property type="entry name" value="Methyltransf_25"/>
    <property type="match status" value="1"/>
</dbReference>
<dbReference type="EMBL" id="JBHSLC010000081">
    <property type="protein sequence ID" value="MFC5358083.1"/>
    <property type="molecule type" value="Genomic_DNA"/>
</dbReference>
<keyword evidence="2" id="KW-0489">Methyltransferase</keyword>
<dbReference type="RefSeq" id="WP_376997772.1">
    <property type="nucleotide sequence ID" value="NZ_JBHSLC010000081.1"/>
</dbReference>
<dbReference type="GO" id="GO:0032259">
    <property type="term" value="P:methylation"/>
    <property type="evidence" value="ECO:0007669"/>
    <property type="project" value="UniProtKB-KW"/>
</dbReference>
<accession>A0ABW0GD83</accession>
<dbReference type="SUPFAM" id="SSF53335">
    <property type="entry name" value="S-adenosyl-L-methionine-dependent methyltransferases"/>
    <property type="match status" value="1"/>
</dbReference>
<proteinExistence type="predicted"/>
<keyword evidence="3" id="KW-1185">Reference proteome</keyword>
<organism evidence="2 3">
    <name type="scientific">Azospirillum himalayense</name>
    <dbReference type="NCBI Taxonomy" id="654847"/>
    <lineage>
        <taxon>Bacteria</taxon>
        <taxon>Pseudomonadati</taxon>
        <taxon>Pseudomonadota</taxon>
        <taxon>Alphaproteobacteria</taxon>
        <taxon>Rhodospirillales</taxon>
        <taxon>Azospirillaceae</taxon>
        <taxon>Azospirillum</taxon>
    </lineage>
</organism>
<evidence type="ECO:0000313" key="3">
    <source>
        <dbReference type="Proteomes" id="UP001596166"/>
    </source>
</evidence>
<feature type="domain" description="Methyltransferase" evidence="1">
    <location>
        <begin position="67"/>
        <end position="156"/>
    </location>
</feature>
<dbReference type="Gene3D" id="3.40.50.150">
    <property type="entry name" value="Vaccinia Virus protein VP39"/>
    <property type="match status" value="1"/>
</dbReference>
<dbReference type="Proteomes" id="UP001596166">
    <property type="component" value="Unassembled WGS sequence"/>
</dbReference>
<dbReference type="CDD" id="cd02440">
    <property type="entry name" value="AdoMet_MTases"/>
    <property type="match status" value="1"/>
</dbReference>
<protein>
    <submittedName>
        <fullName evidence="2">Class I SAM-dependent methyltransferase</fullName>
    </submittedName>
</protein>
<reference evidence="3" key="1">
    <citation type="journal article" date="2019" name="Int. J. Syst. Evol. Microbiol.">
        <title>The Global Catalogue of Microorganisms (GCM) 10K type strain sequencing project: providing services to taxonomists for standard genome sequencing and annotation.</title>
        <authorList>
            <consortium name="The Broad Institute Genomics Platform"/>
            <consortium name="The Broad Institute Genome Sequencing Center for Infectious Disease"/>
            <person name="Wu L."/>
            <person name="Ma J."/>
        </authorList>
    </citation>
    <scope>NUCLEOTIDE SEQUENCE [LARGE SCALE GENOMIC DNA]</scope>
    <source>
        <strain evidence="3">CCUG 58760</strain>
    </source>
</reference>
<keyword evidence="2" id="KW-0808">Transferase</keyword>
<evidence type="ECO:0000313" key="2">
    <source>
        <dbReference type="EMBL" id="MFC5358083.1"/>
    </source>
</evidence>